<evidence type="ECO:0000256" key="11">
    <source>
        <dbReference type="ARBA" id="ARBA00031871"/>
    </source>
</evidence>
<dbReference type="OMA" id="EEFVQWS"/>
<keyword evidence="5" id="KW-0808">Transferase</keyword>
<dbReference type="EC" id="2.7.7.2" evidence="2"/>
<dbReference type="GO" id="GO:0006747">
    <property type="term" value="P:FAD biosynthetic process"/>
    <property type="evidence" value="ECO:0007669"/>
    <property type="project" value="TreeGrafter"/>
</dbReference>
<evidence type="ECO:0000256" key="1">
    <source>
        <dbReference type="ARBA" id="ARBA00004726"/>
    </source>
</evidence>
<dbReference type="EMBL" id="JH767134">
    <property type="protein sequence ID" value="EQC41504.1"/>
    <property type="molecule type" value="Genomic_DNA"/>
</dbReference>
<keyword evidence="9" id="KW-0067">ATP-binding</keyword>
<dbReference type="CDD" id="cd23948">
    <property type="entry name" value="FAD_synthase"/>
    <property type="match status" value="1"/>
</dbReference>
<evidence type="ECO:0000313" key="15">
    <source>
        <dbReference type="Proteomes" id="UP000030762"/>
    </source>
</evidence>
<evidence type="ECO:0000313" key="14">
    <source>
        <dbReference type="EMBL" id="EQC41504.1"/>
    </source>
</evidence>
<evidence type="ECO:0000256" key="12">
    <source>
        <dbReference type="ARBA" id="ARBA00049494"/>
    </source>
</evidence>
<evidence type="ECO:0000256" key="2">
    <source>
        <dbReference type="ARBA" id="ARBA00012393"/>
    </source>
</evidence>
<dbReference type="RefSeq" id="XP_008605218.1">
    <property type="nucleotide sequence ID" value="XM_008606996.1"/>
</dbReference>
<protein>
    <recommendedName>
        <fullName evidence="2">FAD synthase</fullName>
        <ecNumber evidence="2">2.7.7.2</ecNumber>
    </recommendedName>
    <alternativeName>
        <fullName evidence="10">FAD pyrophosphorylase</fullName>
    </alternativeName>
    <alternativeName>
        <fullName evidence="11">FMN adenylyltransferase</fullName>
    </alternativeName>
</protein>
<keyword evidence="8" id="KW-0274">FAD</keyword>
<evidence type="ECO:0000256" key="9">
    <source>
        <dbReference type="ARBA" id="ARBA00022840"/>
    </source>
</evidence>
<dbReference type="STRING" id="1156394.T0QTM4"/>
<keyword evidence="15" id="KW-1185">Reference proteome</keyword>
<dbReference type="GeneID" id="19942198"/>
<evidence type="ECO:0000256" key="6">
    <source>
        <dbReference type="ARBA" id="ARBA00022695"/>
    </source>
</evidence>
<dbReference type="PANTHER" id="PTHR23293">
    <property type="entry name" value="FAD SYNTHETASE-RELATED FMN ADENYLYLTRANSFERASE"/>
    <property type="match status" value="1"/>
</dbReference>
<evidence type="ECO:0000256" key="5">
    <source>
        <dbReference type="ARBA" id="ARBA00022679"/>
    </source>
</evidence>
<organism evidence="14 15">
    <name type="scientific">Saprolegnia diclina (strain VS20)</name>
    <dbReference type="NCBI Taxonomy" id="1156394"/>
    <lineage>
        <taxon>Eukaryota</taxon>
        <taxon>Sar</taxon>
        <taxon>Stramenopiles</taxon>
        <taxon>Oomycota</taxon>
        <taxon>Saprolegniomycetes</taxon>
        <taxon>Saprolegniales</taxon>
        <taxon>Saprolegniaceae</taxon>
        <taxon>Saprolegnia</taxon>
    </lineage>
</organism>
<reference evidence="14 15" key="1">
    <citation type="submission" date="2012-04" db="EMBL/GenBank/DDBJ databases">
        <title>The Genome Sequence of Saprolegnia declina VS20.</title>
        <authorList>
            <consortium name="The Broad Institute Genome Sequencing Platform"/>
            <person name="Russ C."/>
            <person name="Nusbaum C."/>
            <person name="Tyler B."/>
            <person name="van West P."/>
            <person name="Dieguez-Uribeondo J."/>
            <person name="de Bruijn I."/>
            <person name="Tripathy S."/>
            <person name="Jiang R."/>
            <person name="Young S.K."/>
            <person name="Zeng Q."/>
            <person name="Gargeya S."/>
            <person name="Fitzgerald M."/>
            <person name="Haas B."/>
            <person name="Abouelleil A."/>
            <person name="Alvarado L."/>
            <person name="Arachchi H.M."/>
            <person name="Berlin A."/>
            <person name="Chapman S.B."/>
            <person name="Goldberg J."/>
            <person name="Griggs A."/>
            <person name="Gujja S."/>
            <person name="Hansen M."/>
            <person name="Howarth C."/>
            <person name="Imamovic A."/>
            <person name="Larimer J."/>
            <person name="McCowen C."/>
            <person name="Montmayeur A."/>
            <person name="Murphy C."/>
            <person name="Neiman D."/>
            <person name="Pearson M."/>
            <person name="Priest M."/>
            <person name="Roberts A."/>
            <person name="Saif S."/>
            <person name="Shea T."/>
            <person name="Sisk P."/>
            <person name="Sykes S."/>
            <person name="Wortman J."/>
            <person name="Nusbaum C."/>
            <person name="Birren B."/>
        </authorList>
    </citation>
    <scope>NUCLEOTIDE SEQUENCE [LARGE SCALE GENOMIC DNA]</scope>
    <source>
        <strain evidence="14 15">VS20</strain>
    </source>
</reference>
<keyword evidence="7" id="KW-0547">Nucleotide-binding</keyword>
<dbReference type="eggNOG" id="KOG2644">
    <property type="taxonomic scope" value="Eukaryota"/>
</dbReference>
<dbReference type="Proteomes" id="UP000030762">
    <property type="component" value="Unassembled WGS sequence"/>
</dbReference>
<dbReference type="Gene3D" id="3.40.50.620">
    <property type="entry name" value="HUPs"/>
    <property type="match status" value="1"/>
</dbReference>
<evidence type="ECO:0000256" key="10">
    <source>
        <dbReference type="ARBA" id="ARBA00031145"/>
    </source>
</evidence>
<dbReference type="FunCoup" id="T0QTM4">
    <property type="interactions" value="60"/>
</dbReference>
<dbReference type="GO" id="GO:0003919">
    <property type="term" value="F:FMN adenylyltransferase activity"/>
    <property type="evidence" value="ECO:0007669"/>
    <property type="project" value="UniProtKB-EC"/>
</dbReference>
<keyword evidence="3" id="KW-0285">Flavoprotein</keyword>
<dbReference type="VEuPathDB" id="FungiDB:SDRG_01471"/>
<evidence type="ECO:0000256" key="7">
    <source>
        <dbReference type="ARBA" id="ARBA00022741"/>
    </source>
</evidence>
<dbReference type="Pfam" id="PF01507">
    <property type="entry name" value="PAPS_reduct"/>
    <property type="match status" value="1"/>
</dbReference>
<accession>T0QTM4</accession>
<proteinExistence type="predicted"/>
<evidence type="ECO:0000259" key="13">
    <source>
        <dbReference type="Pfam" id="PF01507"/>
    </source>
</evidence>
<dbReference type="InterPro" id="IPR014729">
    <property type="entry name" value="Rossmann-like_a/b/a_fold"/>
</dbReference>
<comment type="pathway">
    <text evidence="1">Cofactor biosynthesis; FAD biosynthesis; FAD from FMN: step 1/1.</text>
</comment>
<dbReference type="AlphaFoldDB" id="T0QTM4"/>
<name>T0QTM4_SAPDV</name>
<evidence type="ECO:0000256" key="8">
    <source>
        <dbReference type="ARBA" id="ARBA00022827"/>
    </source>
</evidence>
<dbReference type="PANTHER" id="PTHR23293:SF9">
    <property type="entry name" value="FAD SYNTHASE"/>
    <property type="match status" value="1"/>
</dbReference>
<sequence length="265" mass="29467">MEDLVARFDALCARVDADTRRAFTRSIEVLDRAIDILGLDKICFSFNGGKDSTVVLHLLRIAVAKRVLASLARTSQPPEAFDAAYHAAMQRMPVLYFHTTDQFAEVNDFISHCIATYGLQCGVQACSFMEGIQNIQETRGVQAFTMGVRKGDPFTDDLEHFAPSSKGWPAFFRINPILLWKYEYVWVFLRELQLEYCSLYDQGYTSLGSIYNTVRNPALAVTDAAGNVSYLPAYRLQDGSSERCGRGRVCTKATASTSSSSDSST</sequence>
<feature type="domain" description="Phosphoadenosine phosphosulphate reductase" evidence="13">
    <location>
        <begin position="42"/>
        <end position="213"/>
    </location>
</feature>
<keyword evidence="4" id="KW-0288">FMN</keyword>
<dbReference type="InParanoid" id="T0QTM4"/>
<evidence type="ECO:0000256" key="3">
    <source>
        <dbReference type="ARBA" id="ARBA00022630"/>
    </source>
</evidence>
<evidence type="ECO:0000256" key="4">
    <source>
        <dbReference type="ARBA" id="ARBA00022643"/>
    </source>
</evidence>
<dbReference type="GO" id="GO:0005524">
    <property type="term" value="F:ATP binding"/>
    <property type="evidence" value="ECO:0007669"/>
    <property type="project" value="UniProtKB-KW"/>
</dbReference>
<keyword evidence="6" id="KW-0548">Nucleotidyltransferase</keyword>
<dbReference type="SUPFAM" id="SSF52402">
    <property type="entry name" value="Adenine nucleotide alpha hydrolases-like"/>
    <property type="match status" value="1"/>
</dbReference>
<comment type="catalytic activity">
    <reaction evidence="12">
        <text>FMN + ATP + H(+) = FAD + diphosphate</text>
        <dbReference type="Rhea" id="RHEA:17237"/>
        <dbReference type="ChEBI" id="CHEBI:15378"/>
        <dbReference type="ChEBI" id="CHEBI:30616"/>
        <dbReference type="ChEBI" id="CHEBI:33019"/>
        <dbReference type="ChEBI" id="CHEBI:57692"/>
        <dbReference type="ChEBI" id="CHEBI:58210"/>
        <dbReference type="EC" id="2.7.7.2"/>
    </reaction>
</comment>
<gene>
    <name evidence="14" type="ORF">SDRG_01471</name>
</gene>
<dbReference type="OrthoDB" id="270728at2759"/>
<dbReference type="InterPro" id="IPR002500">
    <property type="entry name" value="PAPS_reduct_dom"/>
</dbReference>